<evidence type="ECO:0000313" key="2">
    <source>
        <dbReference type="Proteomes" id="UP001231941"/>
    </source>
</evidence>
<dbReference type="RefSeq" id="WP_305994589.1">
    <property type="nucleotide sequence ID" value="NZ_JAVAMP010000077.1"/>
</dbReference>
<organism evidence="1 2">
    <name type="scientific">Chengkuizengella axinellae</name>
    <dbReference type="NCBI Taxonomy" id="3064388"/>
    <lineage>
        <taxon>Bacteria</taxon>
        <taxon>Bacillati</taxon>
        <taxon>Bacillota</taxon>
        <taxon>Bacilli</taxon>
        <taxon>Bacillales</taxon>
        <taxon>Paenibacillaceae</taxon>
        <taxon>Chengkuizengella</taxon>
    </lineage>
</organism>
<dbReference type="EMBL" id="JAVAMP010000077">
    <property type="protein sequence ID" value="MDP5277291.1"/>
    <property type="molecule type" value="Genomic_DNA"/>
</dbReference>
<reference evidence="1 2" key="1">
    <citation type="submission" date="2023-08" db="EMBL/GenBank/DDBJ databases">
        <authorList>
            <person name="Park J.-S."/>
        </authorList>
    </citation>
    <scope>NUCLEOTIDE SEQUENCE [LARGE SCALE GENOMIC DNA]</scope>
    <source>
        <strain evidence="1 2">2205SS18-9</strain>
    </source>
</reference>
<comment type="caution">
    <text evidence="1">The sequence shown here is derived from an EMBL/GenBank/DDBJ whole genome shotgun (WGS) entry which is preliminary data.</text>
</comment>
<keyword evidence="2" id="KW-1185">Reference proteome</keyword>
<feature type="non-terminal residue" evidence="1">
    <location>
        <position position="73"/>
    </location>
</feature>
<gene>
    <name evidence="1" type="ORF">Q5Y73_24745</name>
</gene>
<proteinExistence type="predicted"/>
<name>A0ABT9J6P5_9BACL</name>
<evidence type="ECO:0000313" key="1">
    <source>
        <dbReference type="EMBL" id="MDP5277291.1"/>
    </source>
</evidence>
<protein>
    <submittedName>
        <fullName evidence="1">Uncharacterized protein</fullName>
    </submittedName>
</protein>
<feature type="non-terminal residue" evidence="1">
    <location>
        <position position="1"/>
    </location>
</feature>
<accession>A0ABT9J6P5</accession>
<dbReference type="Proteomes" id="UP001231941">
    <property type="component" value="Unassembled WGS sequence"/>
</dbReference>
<sequence length="73" mass="7939">EDVNTEAIYAYDVTGEDGYIDAIAIQLTEEIDETSVSKFDITVNGYDVLNAFSVSGTELDVALDEEKLDDAAE</sequence>